<accession>A0A2A6BQL6</accession>
<accession>A0A8R1UF30</accession>
<dbReference type="EnsemblMetazoa" id="PPA24850.1">
    <property type="protein sequence ID" value="PPA24850.1"/>
    <property type="gene ID" value="WBGene00114404"/>
</dbReference>
<dbReference type="AlphaFoldDB" id="A0A2A6BQL6"/>
<name>A0A2A6BQL6_PRIPA</name>
<reference evidence="2" key="2">
    <citation type="submission" date="2022-06" db="UniProtKB">
        <authorList>
            <consortium name="EnsemblMetazoa"/>
        </authorList>
    </citation>
    <scope>IDENTIFICATION</scope>
    <source>
        <strain evidence="2">PS312</strain>
    </source>
</reference>
<evidence type="ECO:0000313" key="3">
    <source>
        <dbReference type="Proteomes" id="UP000005239"/>
    </source>
</evidence>
<protein>
    <submittedName>
        <fullName evidence="2">Uncharacterized protein</fullName>
    </submittedName>
</protein>
<keyword evidence="3" id="KW-1185">Reference proteome</keyword>
<organism evidence="2 3">
    <name type="scientific">Pristionchus pacificus</name>
    <name type="common">Parasitic nematode worm</name>
    <dbReference type="NCBI Taxonomy" id="54126"/>
    <lineage>
        <taxon>Eukaryota</taxon>
        <taxon>Metazoa</taxon>
        <taxon>Ecdysozoa</taxon>
        <taxon>Nematoda</taxon>
        <taxon>Chromadorea</taxon>
        <taxon>Rhabditida</taxon>
        <taxon>Rhabditina</taxon>
        <taxon>Diplogasteromorpha</taxon>
        <taxon>Diplogasteroidea</taxon>
        <taxon>Neodiplogasteridae</taxon>
        <taxon>Pristionchus</taxon>
    </lineage>
</organism>
<feature type="compositionally biased region" description="Polar residues" evidence="1">
    <location>
        <begin position="1"/>
        <end position="18"/>
    </location>
</feature>
<evidence type="ECO:0000313" key="2">
    <source>
        <dbReference type="EnsemblMetazoa" id="PPA24850.1"/>
    </source>
</evidence>
<feature type="region of interest" description="Disordered" evidence="1">
    <location>
        <begin position="1"/>
        <end position="35"/>
    </location>
</feature>
<gene>
    <name evidence="2" type="primary">WBGene00114404</name>
</gene>
<evidence type="ECO:0000256" key="1">
    <source>
        <dbReference type="SAM" id="MobiDB-lite"/>
    </source>
</evidence>
<dbReference type="Proteomes" id="UP000005239">
    <property type="component" value="Unassembled WGS sequence"/>
</dbReference>
<proteinExistence type="predicted"/>
<sequence length="199" mass="20578">MDEPSASSSQQQFITQQPMPEDNEEEKRKRAEGNGDTCDCPCVCVQSGDCCSCCVNTGETSTDDSAACCLGIFACNECGCCEDCHCGGCDGCDCGSGGGESCDCGIMEEQSATTSQPQLITQQPLPQAIPDSTAPKSTVAATCCTEMAACCAECCVDTGNTSSECSMACCLAVFACNECGCWEVCCDCCCRGVGEMQCT</sequence>
<reference evidence="3" key="1">
    <citation type="journal article" date="2008" name="Nat. Genet.">
        <title>The Pristionchus pacificus genome provides a unique perspective on nematode lifestyle and parasitism.</title>
        <authorList>
            <person name="Dieterich C."/>
            <person name="Clifton S.W."/>
            <person name="Schuster L.N."/>
            <person name="Chinwalla A."/>
            <person name="Delehaunty K."/>
            <person name="Dinkelacker I."/>
            <person name="Fulton L."/>
            <person name="Fulton R."/>
            <person name="Godfrey J."/>
            <person name="Minx P."/>
            <person name="Mitreva M."/>
            <person name="Roeseler W."/>
            <person name="Tian H."/>
            <person name="Witte H."/>
            <person name="Yang S.P."/>
            <person name="Wilson R.K."/>
            <person name="Sommer R.J."/>
        </authorList>
    </citation>
    <scope>NUCLEOTIDE SEQUENCE [LARGE SCALE GENOMIC DNA]</scope>
    <source>
        <strain evidence="3">PS312</strain>
    </source>
</reference>